<keyword evidence="23" id="KW-1185">Reference proteome</keyword>
<protein>
    <recommendedName>
        <fullName evidence="18">NADPH--cytochrome P450 reductase</fullName>
        <ecNumber evidence="18">1.6.2.4</ecNumber>
    </recommendedName>
</protein>
<keyword evidence="13" id="KW-0756">Sterol biosynthesis</keyword>
<evidence type="ECO:0000256" key="11">
    <source>
        <dbReference type="ARBA" id="ARBA00022989"/>
    </source>
</evidence>
<dbReference type="Pfam" id="PF00258">
    <property type="entry name" value="Flavodoxin_1"/>
    <property type="match status" value="1"/>
</dbReference>
<feature type="transmembrane region" description="Helical" evidence="19">
    <location>
        <begin position="555"/>
        <end position="577"/>
    </location>
</feature>
<dbReference type="InterPro" id="IPR003097">
    <property type="entry name" value="CysJ-like_FAD-binding"/>
</dbReference>
<dbReference type="InterPro" id="IPR001433">
    <property type="entry name" value="OxRdtase_FAD/NAD-bd"/>
</dbReference>
<organism evidence="22 23">
    <name type="scientific">Neonectria punicea</name>
    <dbReference type="NCBI Taxonomy" id="979145"/>
    <lineage>
        <taxon>Eukaryota</taxon>
        <taxon>Fungi</taxon>
        <taxon>Dikarya</taxon>
        <taxon>Ascomycota</taxon>
        <taxon>Pezizomycotina</taxon>
        <taxon>Sordariomycetes</taxon>
        <taxon>Hypocreomycetidae</taxon>
        <taxon>Hypocreales</taxon>
        <taxon>Nectriaceae</taxon>
        <taxon>Neonectria</taxon>
    </lineage>
</organism>
<dbReference type="PANTHER" id="PTHR19384:SF108">
    <property type="entry name" value="NADPH--CYTOCHROME P450 REDUCTASE"/>
    <property type="match status" value="1"/>
</dbReference>
<dbReference type="PRINTS" id="PR00371">
    <property type="entry name" value="FPNCR"/>
</dbReference>
<dbReference type="InterPro" id="IPR008254">
    <property type="entry name" value="Flavodoxin/NO_synth"/>
</dbReference>
<reference evidence="22 23" key="1">
    <citation type="journal article" date="2025" name="Microbiol. Resour. Announc.">
        <title>Draft genome sequences for Neonectria magnoliae and Neonectria punicea, canker pathogens of Liriodendron tulipifera and Acer saccharum in West Virginia.</title>
        <authorList>
            <person name="Petronek H.M."/>
            <person name="Kasson M.T."/>
            <person name="Metheny A.M."/>
            <person name="Stauder C.M."/>
            <person name="Lovett B."/>
            <person name="Lynch S.C."/>
            <person name="Garnas J.R."/>
            <person name="Kasson L.R."/>
            <person name="Stajich J.E."/>
        </authorList>
    </citation>
    <scope>NUCLEOTIDE SEQUENCE [LARGE SCALE GENOMIC DNA]</scope>
    <source>
        <strain evidence="22 23">NRRL 64653</strain>
    </source>
</reference>
<feature type="domain" description="Flavodoxin-like" evidence="20">
    <location>
        <begin position="93"/>
        <end position="238"/>
    </location>
</feature>
<keyword evidence="9 18" id="KW-0521">NADP</keyword>
<evidence type="ECO:0000256" key="19">
    <source>
        <dbReference type="SAM" id="Phobius"/>
    </source>
</evidence>
<proteinExistence type="inferred from homology"/>
<dbReference type="InterPro" id="IPR017927">
    <property type="entry name" value="FAD-bd_FR_type"/>
</dbReference>
<dbReference type="PANTHER" id="PTHR19384">
    <property type="entry name" value="NITRIC OXIDE SYNTHASE-RELATED"/>
    <property type="match status" value="1"/>
</dbReference>
<comment type="similarity">
    <text evidence="18">In the C-terminal section; belongs to the flavoprotein pyridine nucleotide cytochrome reductase family.</text>
</comment>
<dbReference type="Proteomes" id="UP001498476">
    <property type="component" value="Unassembled WGS sequence"/>
</dbReference>
<dbReference type="PRINTS" id="PR00369">
    <property type="entry name" value="FLAVODOXIN"/>
</dbReference>
<dbReference type="SUPFAM" id="SSF52343">
    <property type="entry name" value="Ferredoxin reductase-like, C-terminal NADP-linked domain"/>
    <property type="match status" value="1"/>
</dbReference>
<evidence type="ECO:0000256" key="12">
    <source>
        <dbReference type="ARBA" id="ARBA00023002"/>
    </source>
</evidence>
<evidence type="ECO:0000256" key="8">
    <source>
        <dbReference type="ARBA" id="ARBA00022827"/>
    </source>
</evidence>
<dbReference type="Gene3D" id="1.20.990.10">
    <property type="entry name" value="NADPH-cytochrome p450 Reductase, Chain A, domain 3"/>
    <property type="match status" value="1"/>
</dbReference>
<gene>
    <name evidence="22" type="ORF">QQX98_012879</name>
</gene>
<keyword evidence="12 18" id="KW-0560">Oxidoreductase</keyword>
<evidence type="ECO:0000256" key="3">
    <source>
        <dbReference type="ARBA" id="ARBA00022516"/>
    </source>
</evidence>
<dbReference type="Gene3D" id="3.40.50.360">
    <property type="match status" value="1"/>
</dbReference>
<evidence type="ECO:0000256" key="1">
    <source>
        <dbReference type="ARBA" id="ARBA00001917"/>
    </source>
</evidence>
<feature type="domain" description="FAD-binding FR-type" evidence="21">
    <location>
        <begin position="286"/>
        <end position="554"/>
    </location>
</feature>
<evidence type="ECO:0000256" key="13">
    <source>
        <dbReference type="ARBA" id="ARBA00023011"/>
    </source>
</evidence>
<keyword evidence="7 18" id="KW-0256">Endoplasmic reticulum</keyword>
<accession>A0ABR1GHK7</accession>
<keyword evidence="3" id="KW-0444">Lipid biosynthesis</keyword>
<keyword evidence="5" id="KW-0288">FMN</keyword>
<evidence type="ECO:0000256" key="15">
    <source>
        <dbReference type="ARBA" id="ARBA00023136"/>
    </source>
</evidence>
<evidence type="ECO:0000259" key="20">
    <source>
        <dbReference type="PROSITE" id="PS50902"/>
    </source>
</evidence>
<dbReference type="InterPro" id="IPR039261">
    <property type="entry name" value="FNR_nucleotide-bd"/>
</dbReference>
<dbReference type="InterPro" id="IPR001094">
    <property type="entry name" value="Flavdoxin-like"/>
</dbReference>
<keyword evidence="17" id="KW-0753">Steroid metabolism</keyword>
<evidence type="ECO:0000256" key="10">
    <source>
        <dbReference type="ARBA" id="ARBA00022955"/>
    </source>
</evidence>
<evidence type="ECO:0000256" key="7">
    <source>
        <dbReference type="ARBA" id="ARBA00022824"/>
    </source>
</evidence>
<keyword evidence="15 18" id="KW-0472">Membrane</keyword>
<dbReference type="SUPFAM" id="SSF63380">
    <property type="entry name" value="Riboflavin synthase domain-like"/>
    <property type="match status" value="1"/>
</dbReference>
<keyword evidence="4" id="KW-0285">Flavoprotein</keyword>
<dbReference type="InterPro" id="IPR017938">
    <property type="entry name" value="Riboflavin_synthase-like_b-brl"/>
</dbReference>
<dbReference type="PROSITE" id="PS51384">
    <property type="entry name" value="FAD_FR"/>
    <property type="match status" value="1"/>
</dbReference>
<sequence>MAFNNSLPSQAYLEGIGQVLGRIGPTSYLDTLALTTVGLVSGAYVLVDQIWGKPDPHNYIFFERPQEMDGAARAANAVTRNIADRMEELGKQAVVFWGSQSGTGEAFASRLVRELGQRFRLDAMAADLSDFDSETIALIPNTKVAIFILSTYGEGDPSDNAAQFWEWATKLKGTPLQELRYAAFGLGNSNYQYYNRVVELVHQALTRGGAKSLLPVGMADDALGSTEEDFLSWKNELYKFCRQELHLEEQAAKYEPTIEAFHDESLEPIDLFHGEPVAHKSVSGESSIGAVKILRSHELFNSPTRNCLHMDVDLSEHPEWTYKTGDHLAIWPVNPDQEVDRLLRALGLSERRDVPLCFRSLDSAVHIPVPSPTSLSALFRYYVEICAAVSRETVSSLIEFAPSESAKKFLTDLYESKEGYSAFLAREHITIGKLLEMAAGTDGGVWSTIPLSYLVETLPRTRPRYYSVSSSSVLSPRVAAVTALVSNTELSGENASAIPGLTTNYLLSLSDSINADTASRPHPQGFSYELQGPSQALEGAKIFAQLRRSTFKLPALASTPLIMAAAGTGIAPFRAFIAERLRLKAMGRKIGEMVLFFGCRHPDEDYIYRSELEQMESESEGKLRIVTAFSRVSGQKKMYVQDKMHELGSDVSRLLANDATLYICGRASMAREIGKTVSAMVGKEKDLSQPEAQEWAASMKRGRKWQEDVWG</sequence>
<comment type="catalytic activity">
    <reaction evidence="18">
        <text>2 oxidized [cytochrome P450] + NADPH = 2 reduced [cytochrome P450] + NADP(+) + H(+)</text>
        <dbReference type="Rhea" id="RHEA:24040"/>
        <dbReference type="Rhea" id="RHEA-COMP:14627"/>
        <dbReference type="Rhea" id="RHEA-COMP:14628"/>
        <dbReference type="ChEBI" id="CHEBI:15378"/>
        <dbReference type="ChEBI" id="CHEBI:55376"/>
        <dbReference type="ChEBI" id="CHEBI:57783"/>
        <dbReference type="ChEBI" id="CHEBI:58349"/>
        <dbReference type="ChEBI" id="CHEBI:60344"/>
        <dbReference type="EC" id="1.6.2.4"/>
    </reaction>
</comment>
<evidence type="ECO:0000256" key="6">
    <source>
        <dbReference type="ARBA" id="ARBA00022692"/>
    </source>
</evidence>
<name>A0ABR1GHK7_9HYPO</name>
<dbReference type="InterPro" id="IPR023208">
    <property type="entry name" value="P450R"/>
</dbReference>
<keyword evidence="16" id="KW-1207">Sterol metabolism</keyword>
<evidence type="ECO:0000256" key="2">
    <source>
        <dbReference type="ARBA" id="ARBA00001974"/>
    </source>
</evidence>
<keyword evidence="10" id="KW-0752">Steroid biosynthesis</keyword>
<comment type="cofactor">
    <cofactor evidence="1">
        <name>FMN</name>
        <dbReference type="ChEBI" id="CHEBI:58210"/>
    </cofactor>
</comment>
<comment type="cofactor">
    <cofactor evidence="2">
        <name>FAD</name>
        <dbReference type="ChEBI" id="CHEBI:57692"/>
    </cofactor>
</comment>
<dbReference type="Gene3D" id="3.40.50.80">
    <property type="entry name" value="Nucleotide-binding domain of ferredoxin-NADP reductase (FNR) module"/>
    <property type="match status" value="1"/>
</dbReference>
<dbReference type="InterPro" id="IPR029039">
    <property type="entry name" value="Flavoprotein-like_sf"/>
</dbReference>
<dbReference type="EC" id="1.6.2.4" evidence="18"/>
<evidence type="ECO:0000313" key="23">
    <source>
        <dbReference type="Proteomes" id="UP001498476"/>
    </source>
</evidence>
<dbReference type="SUPFAM" id="SSF52218">
    <property type="entry name" value="Flavoproteins"/>
    <property type="match status" value="1"/>
</dbReference>
<evidence type="ECO:0000256" key="18">
    <source>
        <dbReference type="PIRNR" id="PIRNR000208"/>
    </source>
</evidence>
<keyword evidence="14" id="KW-0443">Lipid metabolism</keyword>
<dbReference type="Gene3D" id="2.40.30.10">
    <property type="entry name" value="Translation factors"/>
    <property type="match status" value="1"/>
</dbReference>
<evidence type="ECO:0000256" key="16">
    <source>
        <dbReference type="ARBA" id="ARBA00023166"/>
    </source>
</evidence>
<dbReference type="InterPro" id="IPR023173">
    <property type="entry name" value="NADPH_Cyt_P450_Rdtase_alpha"/>
</dbReference>
<dbReference type="InterPro" id="IPR001709">
    <property type="entry name" value="Flavoprot_Pyr_Nucl_cyt_Rdtase"/>
</dbReference>
<dbReference type="Pfam" id="PF00667">
    <property type="entry name" value="FAD_binding_1"/>
    <property type="match status" value="1"/>
</dbReference>
<evidence type="ECO:0000256" key="5">
    <source>
        <dbReference type="ARBA" id="ARBA00022643"/>
    </source>
</evidence>
<evidence type="ECO:0000256" key="17">
    <source>
        <dbReference type="ARBA" id="ARBA00023221"/>
    </source>
</evidence>
<dbReference type="Pfam" id="PF00175">
    <property type="entry name" value="NAD_binding_1"/>
    <property type="match status" value="1"/>
</dbReference>
<dbReference type="PROSITE" id="PS50902">
    <property type="entry name" value="FLAVODOXIN_LIKE"/>
    <property type="match status" value="1"/>
</dbReference>
<comment type="function">
    <text evidence="18">This enzyme is required for electron transfer from NADP to cytochrome P450.</text>
</comment>
<evidence type="ECO:0000256" key="14">
    <source>
        <dbReference type="ARBA" id="ARBA00023098"/>
    </source>
</evidence>
<evidence type="ECO:0000259" key="21">
    <source>
        <dbReference type="PROSITE" id="PS51384"/>
    </source>
</evidence>
<dbReference type="PIRSF" id="PIRSF000208">
    <property type="entry name" value="P450R"/>
    <property type="match status" value="1"/>
</dbReference>
<keyword evidence="8" id="KW-0274">FAD</keyword>
<evidence type="ECO:0000313" key="22">
    <source>
        <dbReference type="EMBL" id="KAK7397752.1"/>
    </source>
</evidence>
<dbReference type="EMBL" id="JAZAVJ010000441">
    <property type="protein sequence ID" value="KAK7397752.1"/>
    <property type="molecule type" value="Genomic_DNA"/>
</dbReference>
<evidence type="ECO:0000256" key="4">
    <source>
        <dbReference type="ARBA" id="ARBA00022630"/>
    </source>
</evidence>
<keyword evidence="11 19" id="KW-1133">Transmembrane helix</keyword>
<keyword evidence="6 19" id="KW-0812">Transmembrane</keyword>
<comment type="caution">
    <text evidence="22">The sequence shown here is derived from an EMBL/GenBank/DDBJ whole genome shotgun (WGS) entry which is preliminary data.</text>
</comment>
<comment type="subcellular location">
    <subcellularLocation>
        <location evidence="18">Endoplasmic reticulum membrane</location>
    </subcellularLocation>
</comment>
<evidence type="ECO:0000256" key="9">
    <source>
        <dbReference type="ARBA" id="ARBA00022857"/>
    </source>
</evidence>